<evidence type="ECO:0000313" key="3">
    <source>
        <dbReference type="Proteomes" id="UP000008672"/>
    </source>
</evidence>
<dbReference type="InterPro" id="IPR025398">
    <property type="entry name" value="DUF4371"/>
</dbReference>
<dbReference type="PANTHER" id="PTHR45749:SF21">
    <property type="entry name" value="DUF4371 DOMAIN-CONTAINING PROTEIN"/>
    <property type="match status" value="1"/>
</dbReference>
<dbReference type="Proteomes" id="UP000008672">
    <property type="component" value="Unassembled WGS sequence"/>
</dbReference>
<dbReference type="eggNOG" id="ENOG502QSU3">
    <property type="taxonomic scope" value="Eukaryota"/>
</dbReference>
<dbReference type="STRING" id="7897.ENSLACP00000001460"/>
<protein>
    <recommendedName>
        <fullName evidence="1">DUF4371 domain-containing protein</fullName>
    </recommendedName>
</protein>
<evidence type="ECO:0000259" key="1">
    <source>
        <dbReference type="Pfam" id="PF14291"/>
    </source>
</evidence>
<dbReference type="OMA" id="AGHEQLC"/>
<keyword evidence="3" id="KW-1185">Reference proteome</keyword>
<name>H2ZVN9_LATCH</name>
<dbReference type="SUPFAM" id="SSF53098">
    <property type="entry name" value="Ribonuclease H-like"/>
    <property type="match status" value="1"/>
</dbReference>
<dbReference type="Bgee" id="ENSLACG00000001304">
    <property type="expression patterns" value="Expressed in muscle tissue and 2 other cell types or tissues"/>
</dbReference>
<dbReference type="Pfam" id="PF14291">
    <property type="entry name" value="DUF4371"/>
    <property type="match status" value="1"/>
</dbReference>
<dbReference type="InterPro" id="IPR012337">
    <property type="entry name" value="RNaseH-like_sf"/>
</dbReference>
<reference evidence="2" key="2">
    <citation type="submission" date="2025-08" db="UniProtKB">
        <authorList>
            <consortium name="Ensembl"/>
        </authorList>
    </citation>
    <scope>IDENTIFICATION</scope>
</reference>
<evidence type="ECO:0000313" key="2">
    <source>
        <dbReference type="Ensembl" id="ENSLACP00000001460.1"/>
    </source>
</evidence>
<organism evidence="2 3">
    <name type="scientific">Latimeria chalumnae</name>
    <name type="common">Coelacanth</name>
    <dbReference type="NCBI Taxonomy" id="7897"/>
    <lineage>
        <taxon>Eukaryota</taxon>
        <taxon>Metazoa</taxon>
        <taxon>Chordata</taxon>
        <taxon>Craniata</taxon>
        <taxon>Vertebrata</taxon>
        <taxon>Euteleostomi</taxon>
        <taxon>Coelacanthiformes</taxon>
        <taxon>Coelacanthidae</taxon>
        <taxon>Latimeria</taxon>
    </lineage>
</organism>
<dbReference type="Ensembl" id="ENSLACT00000001472.1">
    <property type="protein sequence ID" value="ENSLACP00000001460.1"/>
    <property type="gene ID" value="ENSLACG00000001304.1"/>
</dbReference>
<dbReference type="InParanoid" id="H2ZVN9"/>
<feature type="domain" description="DUF4371" evidence="1">
    <location>
        <begin position="2"/>
        <end position="153"/>
    </location>
</feature>
<sequence>FLVRQGLAVRGHTDEESNFRKLVKLVSQNNPELQTFNAKYSSHDTLNELIKEMYQECLNYLLSQIKEAEIYFIVVDETRDVAGHEQLCFSIRWVSQDYVIGEDFIGMYDCPKTDAESLFLTIKDILQHCGLDVDCMRGQTYDGASVLQGHMSGVAKRIKDVNPKAVSVHCMNHSLNLILQEAGSKCVMIQSALSLLQELHDIIHSSPKRLATFENIRASYSSPSGGLHSLKPTCPTHWKARTQVIESVLLNYRAIYDTLEEPIATEGNTEAAKKAPGLRALRTCFDVFLGLKVSLKIFSAAKEVARVMQS</sequence>
<dbReference type="AlphaFoldDB" id="H2ZVN9"/>
<accession>H2ZVN9</accession>
<reference evidence="3" key="1">
    <citation type="submission" date="2011-08" db="EMBL/GenBank/DDBJ databases">
        <title>The draft genome of Latimeria chalumnae.</title>
        <authorList>
            <person name="Di Palma F."/>
            <person name="Alfoldi J."/>
            <person name="Johnson J."/>
            <person name="Berlin A."/>
            <person name="Gnerre S."/>
            <person name="Jaffe D."/>
            <person name="MacCallum I."/>
            <person name="Young S."/>
            <person name="Walker B.J."/>
            <person name="Lander E."/>
            <person name="Lindblad-Toh K."/>
        </authorList>
    </citation>
    <scope>NUCLEOTIDE SEQUENCE [LARGE SCALE GENOMIC DNA]</scope>
    <source>
        <strain evidence="3">Wild caught</strain>
    </source>
</reference>
<dbReference type="PANTHER" id="PTHR45749">
    <property type="match status" value="1"/>
</dbReference>
<proteinExistence type="predicted"/>
<dbReference type="GeneTree" id="ENSGT00940000162068"/>
<dbReference type="HOGENOM" id="CLU_006175_2_1_1"/>
<reference evidence="2" key="3">
    <citation type="submission" date="2025-09" db="UniProtKB">
        <authorList>
            <consortium name="Ensembl"/>
        </authorList>
    </citation>
    <scope>IDENTIFICATION</scope>
</reference>
<dbReference type="EMBL" id="AFYH01233278">
    <property type="status" value="NOT_ANNOTATED_CDS"/>
    <property type="molecule type" value="Genomic_DNA"/>
</dbReference>